<dbReference type="InterPro" id="IPR050136">
    <property type="entry name" value="FA_oxidation_alpha_subunit"/>
</dbReference>
<dbReference type="InterPro" id="IPR006176">
    <property type="entry name" value="3-OHacyl-CoA_DH_NAD-bd"/>
</dbReference>
<dbReference type="Proteomes" id="UP001235939">
    <property type="component" value="Chromosome 10"/>
</dbReference>
<evidence type="ECO:0000256" key="7">
    <source>
        <dbReference type="ARBA" id="ARBA00023002"/>
    </source>
</evidence>
<evidence type="ECO:0000313" key="18">
    <source>
        <dbReference type="Proteomes" id="UP001235939"/>
    </source>
</evidence>
<comment type="similarity">
    <text evidence="4">In the N-terminal section; belongs to the enoyl-CoA hydratase/isomerase family.</text>
</comment>
<dbReference type="PANTHER" id="PTHR43612:SF3">
    <property type="entry name" value="TRIFUNCTIONAL ENZYME SUBUNIT ALPHA, MITOCHONDRIAL"/>
    <property type="match status" value="1"/>
</dbReference>
<keyword evidence="9" id="KW-0443">Lipid metabolism</keyword>
<reference evidence="17 18" key="1">
    <citation type="submission" date="2022-01" db="EMBL/GenBank/DDBJ databases">
        <title>A chromosomal length assembly of Cordylochernes scorpioides.</title>
        <authorList>
            <person name="Zeh D."/>
            <person name="Zeh J."/>
        </authorList>
    </citation>
    <scope>NUCLEOTIDE SEQUENCE [LARGE SCALE GENOMIC DNA]</scope>
    <source>
        <strain evidence="17">IN4F17</strain>
        <tissue evidence="17">Whole Body</tissue>
    </source>
</reference>
<dbReference type="Gene3D" id="3.90.226.10">
    <property type="entry name" value="2-enoyl-CoA Hydratase, Chain A, domain 1"/>
    <property type="match status" value="1"/>
</dbReference>
<dbReference type="Gene3D" id="3.40.50.720">
    <property type="entry name" value="NAD(P)-binding Rossmann-like Domain"/>
    <property type="match status" value="1"/>
</dbReference>
<evidence type="ECO:0000259" key="15">
    <source>
        <dbReference type="Pfam" id="PF00725"/>
    </source>
</evidence>
<comment type="catalytic activity">
    <reaction evidence="12">
        <text>(3S)-hydroxyhexadecanoyl-CoA + NAD(+) = 3-oxohexadecanoyl-CoA + NADH + H(+)</text>
        <dbReference type="Rhea" id="RHEA:31159"/>
        <dbReference type="ChEBI" id="CHEBI:15378"/>
        <dbReference type="ChEBI" id="CHEBI:57349"/>
        <dbReference type="ChEBI" id="CHEBI:57540"/>
        <dbReference type="ChEBI" id="CHEBI:57945"/>
        <dbReference type="ChEBI" id="CHEBI:62613"/>
    </reaction>
    <physiologicalReaction direction="left-to-right" evidence="12">
        <dbReference type="Rhea" id="RHEA:31160"/>
    </physiologicalReaction>
</comment>
<dbReference type="Pfam" id="PF00725">
    <property type="entry name" value="3HCDH"/>
    <property type="match status" value="1"/>
</dbReference>
<dbReference type="Pfam" id="PF00378">
    <property type="entry name" value="ECH_1"/>
    <property type="match status" value="1"/>
</dbReference>
<evidence type="ECO:0000256" key="6">
    <source>
        <dbReference type="ARBA" id="ARBA00022832"/>
    </source>
</evidence>
<sequence>MAATGNKYLTYQVKDGVAVMTLSQPDSKVNTLTKDLMGEFDSTMSRYIQDSQAKAAVIISGKPDSFIVGADIKMLQKCKSSEELAKLAGEGQNIMAAIENCPKPIVSAIRGPCLGGGLEMALATHYRVAVKDRKTVLGLPEVMLGLLPGAGGTQRLPRLIKLPLALDMILTGKSIRADKAKKMGLVDRLVDPLGPGLKSADETTMEYLEEVAVAAARDLADKKLKPNRNASLSDKLMKVALSISYIRNKIFESARGKVMKMTYGLYPSPLKILDVVKTGLESSQEVGYQAEAKGFGELGMTNHSKALIGLFDGQTLCKKNKYGKPEKETKKVAVLGAGLMGAGIARVTVDKGYDVILKDTNVKGLTRGYNQIESDLSKSVKRKKISGLDKAQILSRLETTLDYSLLKDTDIVVEAVFEDLGLKHRVVKELEAVVGPDCVIASNTSALPIGEIAKASARPDKVIGMHYFSPVEKMQLLEIITHPGTSKETAARAVELGLKQGKVVIVVRDGPGFYTTRIVCVMVAEALRLLQEGVEPKDLDKISKKLGFPVGAATLADEVGIDVGAHVAEELTEAFGERMKGGDIRILQDMVGAGYLGRKSGKGVFIYKAGEKDRPVNQAALEILKKYRTTPQRQFTMEEQQMRMLSRFVNESVLCLQEQILDNPLEGDIGAVFGLGFPPFLGGPFRYVDSYGADKLVRQMESFAELYPGQFEPCQLLKDHAKDPSRKFHH</sequence>
<dbReference type="SUPFAM" id="SSF51735">
    <property type="entry name" value="NAD(P)-binding Rossmann-fold domains"/>
    <property type="match status" value="1"/>
</dbReference>
<comment type="similarity">
    <text evidence="3">In the central section; belongs to the 3-hydroxyacyl-CoA dehydrogenase family.</text>
</comment>
<evidence type="ECO:0000259" key="16">
    <source>
        <dbReference type="Pfam" id="PF02737"/>
    </source>
</evidence>
<comment type="similarity">
    <text evidence="14">Belongs to the enoyl-CoA hydratase/isomerase family.</text>
</comment>
<dbReference type="CDD" id="cd06558">
    <property type="entry name" value="crotonase-like"/>
    <property type="match status" value="1"/>
</dbReference>
<proteinExistence type="inferred from homology"/>
<keyword evidence="8" id="KW-0520">NAD</keyword>
<evidence type="ECO:0000256" key="4">
    <source>
        <dbReference type="ARBA" id="ARBA00008750"/>
    </source>
</evidence>
<feature type="domain" description="3-hydroxyacyl-CoA dehydrogenase C-terminal" evidence="15">
    <location>
        <begin position="512"/>
        <end position="607"/>
    </location>
</feature>
<evidence type="ECO:0000256" key="11">
    <source>
        <dbReference type="ARBA" id="ARBA00023268"/>
    </source>
</evidence>
<dbReference type="PANTHER" id="PTHR43612">
    <property type="entry name" value="TRIFUNCTIONAL ENZYME SUBUNIT ALPHA"/>
    <property type="match status" value="1"/>
</dbReference>
<keyword evidence="6" id="KW-0276">Fatty acid metabolism</keyword>
<dbReference type="InterPro" id="IPR036291">
    <property type="entry name" value="NAD(P)-bd_dom_sf"/>
</dbReference>
<dbReference type="InterPro" id="IPR029045">
    <property type="entry name" value="ClpP/crotonase-like_dom_sf"/>
</dbReference>
<accession>A0ABY6KYN7</accession>
<gene>
    <name evidence="17" type="ORF">LAZ67_10000247</name>
</gene>
<dbReference type="NCBIfam" id="TIGR02441">
    <property type="entry name" value="fa_ox_alpha_mit"/>
    <property type="match status" value="1"/>
</dbReference>
<dbReference type="InterPro" id="IPR008927">
    <property type="entry name" value="6-PGluconate_DH-like_C_sf"/>
</dbReference>
<comment type="catalytic activity">
    <reaction evidence="13">
        <text>(3S)-hydroxydecanoyl-CoA + NAD(+) = 3-oxodecanoyl-CoA + NADH + H(+)</text>
        <dbReference type="Rhea" id="RHEA:31187"/>
        <dbReference type="ChEBI" id="CHEBI:15378"/>
        <dbReference type="ChEBI" id="CHEBI:57540"/>
        <dbReference type="ChEBI" id="CHEBI:57945"/>
        <dbReference type="ChEBI" id="CHEBI:62548"/>
        <dbReference type="ChEBI" id="CHEBI:62616"/>
    </reaction>
    <physiologicalReaction direction="left-to-right" evidence="13">
        <dbReference type="Rhea" id="RHEA:31188"/>
    </physiologicalReaction>
</comment>
<evidence type="ECO:0000256" key="13">
    <source>
        <dbReference type="ARBA" id="ARBA00048361"/>
    </source>
</evidence>
<comment type="pathway">
    <text evidence="2">Lipid metabolism; fatty acid beta-oxidation.</text>
</comment>
<evidence type="ECO:0000256" key="9">
    <source>
        <dbReference type="ARBA" id="ARBA00023098"/>
    </source>
</evidence>
<evidence type="ECO:0000256" key="5">
    <source>
        <dbReference type="ARBA" id="ARBA00012076"/>
    </source>
</evidence>
<name>A0ABY6KYN7_9ARAC</name>
<evidence type="ECO:0000256" key="2">
    <source>
        <dbReference type="ARBA" id="ARBA00005005"/>
    </source>
</evidence>
<evidence type="ECO:0000256" key="12">
    <source>
        <dbReference type="ARBA" id="ARBA00047613"/>
    </source>
</evidence>
<keyword evidence="11" id="KW-0511">Multifunctional enzyme</keyword>
<comment type="catalytic activity">
    <reaction evidence="1">
        <text>(3S)-hydroxyhexadecanoyl-CoA = (2E)-hexadecenoyl-CoA + H2O</text>
        <dbReference type="Rhea" id="RHEA:31163"/>
        <dbReference type="ChEBI" id="CHEBI:15377"/>
        <dbReference type="ChEBI" id="CHEBI:61526"/>
        <dbReference type="ChEBI" id="CHEBI:62613"/>
    </reaction>
    <physiologicalReaction direction="right-to-left" evidence="1">
        <dbReference type="Rhea" id="RHEA:31165"/>
    </physiologicalReaction>
</comment>
<dbReference type="InterPro" id="IPR012803">
    <property type="entry name" value="Fa_ox_alpha_mit"/>
</dbReference>
<dbReference type="InterPro" id="IPR006108">
    <property type="entry name" value="3HC_DH_C"/>
</dbReference>
<evidence type="ECO:0000256" key="8">
    <source>
        <dbReference type="ARBA" id="ARBA00023027"/>
    </source>
</evidence>
<keyword evidence="7" id="KW-0560">Oxidoreductase</keyword>
<organism evidence="17 18">
    <name type="scientific">Cordylochernes scorpioides</name>
    <dbReference type="NCBI Taxonomy" id="51811"/>
    <lineage>
        <taxon>Eukaryota</taxon>
        <taxon>Metazoa</taxon>
        <taxon>Ecdysozoa</taxon>
        <taxon>Arthropoda</taxon>
        <taxon>Chelicerata</taxon>
        <taxon>Arachnida</taxon>
        <taxon>Pseudoscorpiones</taxon>
        <taxon>Cheliferoidea</taxon>
        <taxon>Chernetidae</taxon>
        <taxon>Cordylochernes</taxon>
    </lineage>
</organism>
<protein>
    <recommendedName>
        <fullName evidence="5">enoyl-CoA hydratase</fullName>
        <ecNumber evidence="5">4.2.1.17</ecNumber>
    </recommendedName>
</protein>
<evidence type="ECO:0000256" key="14">
    <source>
        <dbReference type="RuleBase" id="RU003707"/>
    </source>
</evidence>
<dbReference type="Gene3D" id="1.10.1040.50">
    <property type="match status" value="1"/>
</dbReference>
<evidence type="ECO:0000256" key="10">
    <source>
        <dbReference type="ARBA" id="ARBA00023239"/>
    </source>
</evidence>
<keyword evidence="18" id="KW-1185">Reference proteome</keyword>
<evidence type="ECO:0000256" key="1">
    <source>
        <dbReference type="ARBA" id="ARBA00000469"/>
    </source>
</evidence>
<dbReference type="InterPro" id="IPR018376">
    <property type="entry name" value="Enoyl-CoA_hyd/isom_CS"/>
</dbReference>
<dbReference type="EMBL" id="CP092872">
    <property type="protein sequence ID" value="UYV72665.1"/>
    <property type="molecule type" value="Genomic_DNA"/>
</dbReference>
<dbReference type="SUPFAM" id="SSF52096">
    <property type="entry name" value="ClpP/crotonase"/>
    <property type="match status" value="1"/>
</dbReference>
<evidence type="ECO:0000313" key="17">
    <source>
        <dbReference type="EMBL" id="UYV72665.1"/>
    </source>
</evidence>
<dbReference type="PROSITE" id="PS00166">
    <property type="entry name" value="ENOYL_COA_HYDRATASE"/>
    <property type="match status" value="1"/>
</dbReference>
<dbReference type="SUPFAM" id="SSF48179">
    <property type="entry name" value="6-phosphogluconate dehydrogenase C-terminal domain-like"/>
    <property type="match status" value="2"/>
</dbReference>
<evidence type="ECO:0000256" key="3">
    <source>
        <dbReference type="ARBA" id="ARBA00007005"/>
    </source>
</evidence>
<keyword evidence="10" id="KW-0456">Lyase</keyword>
<feature type="domain" description="3-hydroxyacyl-CoA dehydrogenase NAD binding" evidence="16">
    <location>
        <begin position="331"/>
        <end position="509"/>
    </location>
</feature>
<dbReference type="InterPro" id="IPR001753">
    <property type="entry name" value="Enoyl-CoA_hydra/iso"/>
</dbReference>
<dbReference type="Pfam" id="PF02737">
    <property type="entry name" value="3HCDH_N"/>
    <property type="match status" value="1"/>
</dbReference>
<dbReference type="EC" id="4.2.1.17" evidence="5"/>